<dbReference type="InterPro" id="IPR008780">
    <property type="entry name" value="Plasmodium_Vir"/>
</dbReference>
<sequence length="369" mass="41803">MAQILTDFDKLKTNYAFLQEHSTLYDKFDGDVESDPKDSTYDLLCSQHISSLNENVIKHKNFCKKLMRNLGHFSHNPELHSFTSESCNILNYWVYNSKKKHDIPEKIINKVFGEYSGMLKYSNTIRGCSYHSYDTIYEDPMIAIVLNIFNTYIGDVRDALMNRDASTHMPALKFVCDCVKIYKNEKFKYCSNNNPKDPKHQKNCEEFNAFKFAYTSYLFGQSDLVKKIPSLDNIDKEYSSICGQFEETTVNVKLPTLNVPVVSSSDGDSVDTEHETSSPKPINVETRNNPISSTVSTSLGAVAGASSVLALLYKFTPGGNWIRSGIGGNRRRINSNLYEDGPNELLFDGFEGRDMSSYNTRYNVGYGSV</sequence>
<feature type="region of interest" description="Disordered" evidence="1">
    <location>
        <begin position="263"/>
        <end position="289"/>
    </location>
</feature>
<name>A0A1G4EEY7_PLAVI</name>
<evidence type="ECO:0000256" key="1">
    <source>
        <dbReference type="SAM" id="MobiDB-lite"/>
    </source>
</evidence>
<accession>A0A1G4EEY7</accession>
<gene>
    <name evidence="2" type="ORF">PVC01_000043000</name>
</gene>
<reference evidence="2 3" key="1">
    <citation type="submission" date="2016-07" db="EMBL/GenBank/DDBJ databases">
        <authorList>
            <consortium name="Pathogen Informatics"/>
        </authorList>
    </citation>
    <scope>NUCLEOTIDE SEQUENCE [LARGE SCALE GENOMIC DNA]</scope>
</reference>
<dbReference type="Pfam" id="PF05795">
    <property type="entry name" value="Plasmodium_Vir"/>
    <property type="match status" value="2"/>
</dbReference>
<dbReference type="VEuPathDB" id="PlasmoDB:PVP01_0001310"/>
<dbReference type="Proteomes" id="UP000305196">
    <property type="component" value="Unassembled WGS sequence"/>
</dbReference>
<evidence type="ECO:0000313" key="3">
    <source>
        <dbReference type="Proteomes" id="UP000305196"/>
    </source>
</evidence>
<dbReference type="VEuPathDB" id="PlasmoDB:PVX_086863"/>
<protein>
    <submittedName>
        <fullName evidence="2">Vir protein, putative</fullName>
    </submittedName>
</protein>
<dbReference type="AlphaFoldDB" id="A0A1G4EEY7"/>
<proteinExistence type="predicted"/>
<dbReference type="VEuPathDB" id="PlasmoDB:PVPAM_000028100"/>
<dbReference type="EMBL" id="FLYI01000099">
    <property type="protein sequence ID" value="SCA81829.1"/>
    <property type="molecule type" value="Genomic_DNA"/>
</dbReference>
<dbReference type="VEuPathDB" id="PlasmoDB:PVW1_100016700"/>
<organism evidence="2 3">
    <name type="scientific">Plasmodium vivax</name>
    <name type="common">malaria parasite P. vivax</name>
    <dbReference type="NCBI Taxonomy" id="5855"/>
    <lineage>
        <taxon>Eukaryota</taxon>
        <taxon>Sar</taxon>
        <taxon>Alveolata</taxon>
        <taxon>Apicomplexa</taxon>
        <taxon>Aconoidasida</taxon>
        <taxon>Haemosporida</taxon>
        <taxon>Plasmodiidae</taxon>
        <taxon>Plasmodium</taxon>
        <taxon>Plasmodium (Plasmodium)</taxon>
    </lineage>
</organism>
<evidence type="ECO:0000313" key="2">
    <source>
        <dbReference type="EMBL" id="SCA81829.1"/>
    </source>
</evidence>